<dbReference type="InterPro" id="IPR027417">
    <property type="entry name" value="P-loop_NTPase"/>
</dbReference>
<reference evidence="4" key="1">
    <citation type="journal article" date="2020" name="bioRxiv">
        <title>Chromosome-level reference genome of the European wasp spider Argiope bruennichi: a resource for studies on range expansion and evolutionary adaptation.</title>
        <authorList>
            <person name="Sheffer M.M."/>
            <person name="Hoppe A."/>
            <person name="Krehenwinkel H."/>
            <person name="Uhl G."/>
            <person name="Kuss A.W."/>
            <person name="Jensen L."/>
            <person name="Jensen C."/>
            <person name="Gillespie R.G."/>
            <person name="Hoff K.J."/>
            <person name="Prost S."/>
        </authorList>
    </citation>
    <scope>NUCLEOTIDE SEQUENCE</scope>
</reference>
<reference evidence="4" key="2">
    <citation type="submission" date="2020-06" db="EMBL/GenBank/DDBJ databases">
        <authorList>
            <person name="Sheffer M."/>
        </authorList>
    </citation>
    <scope>NUCLEOTIDE SEQUENCE</scope>
</reference>
<protein>
    <submittedName>
        <fullName evidence="4">Sulfotransferase 1C4 like protein</fullName>
    </submittedName>
</protein>
<organism evidence="4 5">
    <name type="scientific">Argiope bruennichi</name>
    <name type="common">Wasp spider</name>
    <name type="synonym">Aranea bruennichi</name>
    <dbReference type="NCBI Taxonomy" id="94029"/>
    <lineage>
        <taxon>Eukaryota</taxon>
        <taxon>Metazoa</taxon>
        <taxon>Ecdysozoa</taxon>
        <taxon>Arthropoda</taxon>
        <taxon>Chelicerata</taxon>
        <taxon>Arachnida</taxon>
        <taxon>Araneae</taxon>
        <taxon>Araneomorphae</taxon>
        <taxon>Entelegynae</taxon>
        <taxon>Araneoidea</taxon>
        <taxon>Araneidae</taxon>
        <taxon>Argiope</taxon>
    </lineage>
</organism>
<evidence type="ECO:0000313" key="4">
    <source>
        <dbReference type="EMBL" id="KAF8764346.1"/>
    </source>
</evidence>
<accession>A0A8T0E1W0</accession>
<gene>
    <name evidence="4" type="ORF">HNY73_022427</name>
</gene>
<evidence type="ECO:0000256" key="1">
    <source>
        <dbReference type="ARBA" id="ARBA00005771"/>
    </source>
</evidence>
<dbReference type="Proteomes" id="UP000807504">
    <property type="component" value="Unassembled WGS sequence"/>
</dbReference>
<dbReference type="Pfam" id="PF00685">
    <property type="entry name" value="Sulfotransfer_1"/>
    <property type="match status" value="1"/>
</dbReference>
<dbReference type="PANTHER" id="PTHR11783">
    <property type="entry name" value="SULFOTRANSFERASE SULT"/>
    <property type="match status" value="1"/>
</dbReference>
<proteinExistence type="inferred from homology"/>
<keyword evidence="5" id="KW-1185">Reference proteome</keyword>
<sequence length="313" mass="37403">MTEILKRPRYAKMNSLLYPEMFSPNCFKEALLYKPKFGDLFISTYPKCGTTWIQNIILHIFRKGQKLSNPSEFLRLAPYIDMQGQEGIDKMPRPGAFKTHIPFSRMPYSKDAKYIFVARNPKDCCVSSYYHTRNQPGFEYWDGDFNDFFELFIAGEVQYNDYFDHLLDWYPHRNDPNIFYTTYEHMKMDIQSVIIRLSRFLGKEYIDAIEKDNNVLNNIKFYTNFNYMKENLSNIYLIKKGSDLENMYEGLRYRSDFVASLNTTQNLPGLQFMRKGIVGDWKNHFSSKQTKRMNRKILLHLKDTEFLQWNQDE</sequence>
<dbReference type="Gene3D" id="3.40.50.300">
    <property type="entry name" value="P-loop containing nucleotide triphosphate hydrolases"/>
    <property type="match status" value="1"/>
</dbReference>
<comment type="caution">
    <text evidence="4">The sequence shown here is derived from an EMBL/GenBank/DDBJ whole genome shotgun (WGS) entry which is preliminary data.</text>
</comment>
<keyword evidence="2" id="KW-0808">Transferase</keyword>
<dbReference type="SUPFAM" id="SSF52540">
    <property type="entry name" value="P-loop containing nucleoside triphosphate hydrolases"/>
    <property type="match status" value="1"/>
</dbReference>
<evidence type="ECO:0000256" key="2">
    <source>
        <dbReference type="ARBA" id="ARBA00022679"/>
    </source>
</evidence>
<name>A0A8T0E1W0_ARGBR</name>
<dbReference type="InterPro" id="IPR000863">
    <property type="entry name" value="Sulfotransferase_dom"/>
</dbReference>
<dbReference type="AlphaFoldDB" id="A0A8T0E1W0"/>
<dbReference type="GO" id="GO:0008146">
    <property type="term" value="F:sulfotransferase activity"/>
    <property type="evidence" value="ECO:0007669"/>
    <property type="project" value="InterPro"/>
</dbReference>
<feature type="domain" description="Sulfotransferase" evidence="3">
    <location>
        <begin position="39"/>
        <end position="303"/>
    </location>
</feature>
<evidence type="ECO:0000259" key="3">
    <source>
        <dbReference type="Pfam" id="PF00685"/>
    </source>
</evidence>
<evidence type="ECO:0000313" key="5">
    <source>
        <dbReference type="Proteomes" id="UP000807504"/>
    </source>
</evidence>
<comment type="similarity">
    <text evidence="1">Belongs to the sulfotransferase 1 family.</text>
</comment>
<dbReference type="EMBL" id="JABXBU010002231">
    <property type="protein sequence ID" value="KAF8764346.1"/>
    <property type="molecule type" value="Genomic_DNA"/>
</dbReference>